<evidence type="ECO:0000256" key="1">
    <source>
        <dbReference type="SAM" id="MobiDB-lite"/>
    </source>
</evidence>
<protein>
    <submittedName>
        <fullName evidence="2">Uncharacterized protein</fullName>
    </submittedName>
</protein>
<dbReference type="AlphaFoldDB" id="A0A6G1CK15"/>
<gene>
    <name evidence="2" type="ORF">E2562_032078</name>
</gene>
<feature type="region of interest" description="Disordered" evidence="1">
    <location>
        <begin position="28"/>
        <end position="83"/>
    </location>
</feature>
<evidence type="ECO:0000313" key="3">
    <source>
        <dbReference type="Proteomes" id="UP000479710"/>
    </source>
</evidence>
<reference evidence="2 3" key="1">
    <citation type="submission" date="2019-11" db="EMBL/GenBank/DDBJ databases">
        <title>Whole genome sequence of Oryza granulata.</title>
        <authorList>
            <person name="Li W."/>
        </authorList>
    </citation>
    <scope>NUCLEOTIDE SEQUENCE [LARGE SCALE GENOMIC DNA]</scope>
    <source>
        <strain evidence="3">cv. Menghai</strain>
        <tissue evidence="2">Leaf</tissue>
    </source>
</reference>
<dbReference type="Proteomes" id="UP000479710">
    <property type="component" value="Unassembled WGS sequence"/>
</dbReference>
<organism evidence="2 3">
    <name type="scientific">Oryza meyeriana var. granulata</name>
    <dbReference type="NCBI Taxonomy" id="110450"/>
    <lineage>
        <taxon>Eukaryota</taxon>
        <taxon>Viridiplantae</taxon>
        <taxon>Streptophyta</taxon>
        <taxon>Embryophyta</taxon>
        <taxon>Tracheophyta</taxon>
        <taxon>Spermatophyta</taxon>
        <taxon>Magnoliopsida</taxon>
        <taxon>Liliopsida</taxon>
        <taxon>Poales</taxon>
        <taxon>Poaceae</taxon>
        <taxon>BOP clade</taxon>
        <taxon>Oryzoideae</taxon>
        <taxon>Oryzeae</taxon>
        <taxon>Oryzinae</taxon>
        <taxon>Oryza</taxon>
        <taxon>Oryza meyeriana</taxon>
    </lineage>
</organism>
<sequence length="125" mass="13246">MCLPCAVACVQLDSVLVTDISSLMPLISGGDWRSGRLTAGAEARSRTQDPGYPGTHAGPRAGKVPGHARRSPGARGTRVPWRGTQARKLDRLAAAMAALYAELEALADLEQSARKLPTDEARRAL</sequence>
<comment type="caution">
    <text evidence="2">The sequence shown here is derived from an EMBL/GenBank/DDBJ whole genome shotgun (WGS) entry which is preliminary data.</text>
</comment>
<evidence type="ECO:0000313" key="2">
    <source>
        <dbReference type="EMBL" id="KAF0900470.1"/>
    </source>
</evidence>
<accession>A0A6G1CK15</accession>
<proteinExistence type="predicted"/>
<keyword evidence="3" id="KW-1185">Reference proteome</keyword>
<name>A0A6G1CK15_9ORYZ</name>
<dbReference type="EMBL" id="SPHZ02000009">
    <property type="protein sequence ID" value="KAF0900470.1"/>
    <property type="molecule type" value="Genomic_DNA"/>
</dbReference>